<name>A0A0G4GIT8_VITBC</name>
<keyword evidence="4" id="KW-1185">Reference proteome</keyword>
<feature type="compositionally biased region" description="Pro residues" evidence="1">
    <location>
        <begin position="9"/>
        <end position="22"/>
    </location>
</feature>
<feature type="transmembrane region" description="Helical" evidence="2">
    <location>
        <begin position="240"/>
        <end position="260"/>
    </location>
</feature>
<sequence length="444" mass="48942">MYYGHPTGPVGPPSAAPAALPPVAPSSPPGMAYRGSVMMRGGRVEGYRALVVSPEDLALLPASHAERYQQMGVMPSSFALSLPSSPKKTYAGGLDYQDIELAPPQDVFVQTLDGRTLKRIPPSKLDAVLQAGADVGDRPAEDTSPITRFIARHPLFYSLSSIKAALCNPQMQQLKEDDAEECSVLEYCALFERIEAAADAVITGFQGILMGLGICALWLWCLSPTGWEYRERCRFFEPYLSRAIFLLANICLTGACVRAIRIHRQVGGYLAEQSAVTVPNAFLDPRMFKVMILIAANACEVLVSVLATPLDNLLLNDPTNKKLLLTRAEEYRVWSACSLTRTFVPIIAWFFCQIDLLAFIHFPLPRRFIPSLFTLLSRRLQRREDEAAKRPTHRMREDNRIQQDGGSAYGGSGSSAAGTWRSRAVEVPTVRGSEASFMPSPRKM</sequence>
<protein>
    <submittedName>
        <fullName evidence="3">Uncharacterized protein</fullName>
    </submittedName>
</protein>
<keyword evidence="2" id="KW-1133">Transmembrane helix</keyword>
<accession>A0A0G4GIT8</accession>
<organism evidence="3 4">
    <name type="scientific">Vitrella brassicaformis (strain CCMP3155)</name>
    <dbReference type="NCBI Taxonomy" id="1169540"/>
    <lineage>
        <taxon>Eukaryota</taxon>
        <taxon>Sar</taxon>
        <taxon>Alveolata</taxon>
        <taxon>Colpodellida</taxon>
        <taxon>Vitrellaceae</taxon>
        <taxon>Vitrella</taxon>
    </lineage>
</organism>
<proteinExistence type="predicted"/>
<dbReference type="InParanoid" id="A0A0G4GIT8"/>
<feature type="transmembrane region" description="Helical" evidence="2">
    <location>
        <begin position="290"/>
        <end position="310"/>
    </location>
</feature>
<feature type="region of interest" description="Disordered" evidence="1">
    <location>
        <begin position="1"/>
        <end position="22"/>
    </location>
</feature>
<dbReference type="VEuPathDB" id="CryptoDB:Vbra_22303"/>
<feature type="transmembrane region" description="Helical" evidence="2">
    <location>
        <begin position="200"/>
        <end position="220"/>
    </location>
</feature>
<keyword evidence="2" id="KW-0812">Transmembrane</keyword>
<dbReference type="AlphaFoldDB" id="A0A0G4GIT8"/>
<evidence type="ECO:0000313" key="4">
    <source>
        <dbReference type="Proteomes" id="UP000041254"/>
    </source>
</evidence>
<evidence type="ECO:0000256" key="2">
    <source>
        <dbReference type="SAM" id="Phobius"/>
    </source>
</evidence>
<feature type="compositionally biased region" description="Basic and acidic residues" evidence="1">
    <location>
        <begin position="386"/>
        <end position="401"/>
    </location>
</feature>
<evidence type="ECO:0000256" key="1">
    <source>
        <dbReference type="SAM" id="MobiDB-lite"/>
    </source>
</evidence>
<feature type="transmembrane region" description="Helical" evidence="2">
    <location>
        <begin position="343"/>
        <end position="364"/>
    </location>
</feature>
<evidence type="ECO:0000313" key="3">
    <source>
        <dbReference type="EMBL" id="CEM29755.1"/>
    </source>
</evidence>
<dbReference type="EMBL" id="CDMY01000678">
    <property type="protein sequence ID" value="CEM29755.1"/>
    <property type="molecule type" value="Genomic_DNA"/>
</dbReference>
<keyword evidence="2" id="KW-0472">Membrane</keyword>
<reference evidence="3 4" key="1">
    <citation type="submission" date="2014-11" db="EMBL/GenBank/DDBJ databases">
        <authorList>
            <person name="Zhu J."/>
            <person name="Qi W."/>
            <person name="Song R."/>
        </authorList>
    </citation>
    <scope>NUCLEOTIDE SEQUENCE [LARGE SCALE GENOMIC DNA]</scope>
</reference>
<dbReference type="Proteomes" id="UP000041254">
    <property type="component" value="Unassembled WGS sequence"/>
</dbReference>
<gene>
    <name evidence="3" type="ORF">Vbra_22303</name>
</gene>
<feature type="region of interest" description="Disordered" evidence="1">
    <location>
        <begin position="386"/>
        <end position="444"/>
    </location>
</feature>